<dbReference type="Proteomes" id="UP000077266">
    <property type="component" value="Unassembled WGS sequence"/>
</dbReference>
<dbReference type="EMBL" id="KV426195">
    <property type="protein sequence ID" value="KZV85232.1"/>
    <property type="molecule type" value="Genomic_DNA"/>
</dbReference>
<dbReference type="Gene3D" id="1.20.1280.50">
    <property type="match status" value="1"/>
</dbReference>
<organism evidence="2 3">
    <name type="scientific">Exidia glandulosa HHB12029</name>
    <dbReference type="NCBI Taxonomy" id="1314781"/>
    <lineage>
        <taxon>Eukaryota</taxon>
        <taxon>Fungi</taxon>
        <taxon>Dikarya</taxon>
        <taxon>Basidiomycota</taxon>
        <taxon>Agaricomycotina</taxon>
        <taxon>Agaricomycetes</taxon>
        <taxon>Auriculariales</taxon>
        <taxon>Exidiaceae</taxon>
        <taxon>Exidia</taxon>
    </lineage>
</organism>
<keyword evidence="3" id="KW-1185">Reference proteome</keyword>
<dbReference type="InterPro" id="IPR001810">
    <property type="entry name" value="F-box_dom"/>
</dbReference>
<reference evidence="2 3" key="1">
    <citation type="journal article" date="2016" name="Mol. Biol. Evol.">
        <title>Comparative Genomics of Early-Diverging Mushroom-Forming Fungi Provides Insights into the Origins of Lignocellulose Decay Capabilities.</title>
        <authorList>
            <person name="Nagy L.G."/>
            <person name="Riley R."/>
            <person name="Tritt A."/>
            <person name="Adam C."/>
            <person name="Daum C."/>
            <person name="Floudas D."/>
            <person name="Sun H."/>
            <person name="Yadav J.S."/>
            <person name="Pangilinan J."/>
            <person name="Larsson K.H."/>
            <person name="Matsuura K."/>
            <person name="Barry K."/>
            <person name="Labutti K."/>
            <person name="Kuo R."/>
            <person name="Ohm R.A."/>
            <person name="Bhattacharya S.S."/>
            <person name="Shirouzu T."/>
            <person name="Yoshinaga Y."/>
            <person name="Martin F.M."/>
            <person name="Grigoriev I.V."/>
            <person name="Hibbett D.S."/>
        </authorList>
    </citation>
    <scope>NUCLEOTIDE SEQUENCE [LARGE SCALE GENOMIC DNA]</scope>
    <source>
        <strain evidence="2 3">HHB12029</strain>
    </source>
</reference>
<dbReference type="SUPFAM" id="SSF81383">
    <property type="entry name" value="F-box domain"/>
    <property type="match status" value="1"/>
</dbReference>
<proteinExistence type="predicted"/>
<evidence type="ECO:0000313" key="2">
    <source>
        <dbReference type="EMBL" id="KZV85232.1"/>
    </source>
</evidence>
<evidence type="ECO:0000313" key="3">
    <source>
        <dbReference type="Proteomes" id="UP000077266"/>
    </source>
</evidence>
<evidence type="ECO:0000259" key="1">
    <source>
        <dbReference type="PROSITE" id="PS50181"/>
    </source>
</evidence>
<dbReference type="InterPro" id="IPR036047">
    <property type="entry name" value="F-box-like_dom_sf"/>
</dbReference>
<dbReference type="InParanoid" id="A0A165DS34"/>
<dbReference type="Pfam" id="PF12937">
    <property type="entry name" value="F-box-like"/>
    <property type="match status" value="1"/>
</dbReference>
<protein>
    <recommendedName>
        <fullName evidence="1">F-box domain-containing protein</fullName>
    </recommendedName>
</protein>
<dbReference type="SMART" id="SM00256">
    <property type="entry name" value="FBOX"/>
    <property type="match status" value="1"/>
</dbReference>
<dbReference type="PROSITE" id="PS50181">
    <property type="entry name" value="FBOX"/>
    <property type="match status" value="1"/>
</dbReference>
<gene>
    <name evidence="2" type="ORF">EXIGLDRAFT_841626</name>
</gene>
<name>A0A165DS34_EXIGL</name>
<sequence length="529" mass="59144">MTSASLPLQPRLAALTAAVSAVCDEFFAFAADANVEQSERLWDTIRSSVTAEVAASIRRRNIQCSSLYRLPSEVFEMILVPLDFKDRLSVARVCSLWRDLSSSCSVLLPVRSSLMTSAEKRRFGLQLEFMGHPRIDLLNVFFDAHWPDFVSTTAFICDHMWHMETLEVLIVHETVGSDRYVALARCLSTPAPRLRRIKLGFDNSEELPLVGCPFICNWFAGYAPDLRRCDFYGAAFYAPAFLRVRTASFFMDDRTRLEHVCAVLCEFPCLESLHLSTGDFFTSRSTAALTASSTLKRLWLDLDVAENIIHVDYNLVAHIVLLSYLPIPIPSHIERLIPSPIVALDIYPQRSGYMSILRSLMIRASYTKGRARVFTLGNFPDNAALRDITAFAEATEVSLYNPHFLGGATLPCLPSARHLNLFIPPACSLQDVRAVFRASGLPNIQELALTFTCEPGAAYPSRSAHHVDELVHFLRSEPQTVQLVIRGADIIGPGLTDLRARVSVVRVDSQARVLDVKPPWVSATEFEEF</sequence>
<dbReference type="CDD" id="cd09917">
    <property type="entry name" value="F-box_SF"/>
    <property type="match status" value="1"/>
</dbReference>
<accession>A0A165DS34</accession>
<dbReference type="AlphaFoldDB" id="A0A165DS34"/>
<feature type="domain" description="F-box" evidence="1">
    <location>
        <begin position="64"/>
        <end position="110"/>
    </location>
</feature>